<evidence type="ECO:0000313" key="2">
    <source>
        <dbReference type="Proteomes" id="UP000590542"/>
    </source>
</evidence>
<evidence type="ECO:0000313" key="1">
    <source>
        <dbReference type="EMBL" id="NMB91988.1"/>
    </source>
</evidence>
<dbReference type="EMBL" id="JAAZNV010000014">
    <property type="protein sequence ID" value="NMB91988.1"/>
    <property type="molecule type" value="Genomic_DNA"/>
</dbReference>
<proteinExistence type="predicted"/>
<dbReference type="AlphaFoldDB" id="A0A7X9HU10"/>
<organism evidence="1 2">
    <name type="scientific">candidate division WWE3 bacterium</name>
    <dbReference type="NCBI Taxonomy" id="2053526"/>
    <lineage>
        <taxon>Bacteria</taxon>
        <taxon>Katanobacteria</taxon>
    </lineage>
</organism>
<comment type="caution">
    <text evidence="1">The sequence shown here is derived from an EMBL/GenBank/DDBJ whole genome shotgun (WGS) entry which is preliminary data.</text>
</comment>
<dbReference type="GO" id="GO:0016811">
    <property type="term" value="F:hydrolase activity, acting on carbon-nitrogen (but not peptide) bonds, in linear amides"/>
    <property type="evidence" value="ECO:0007669"/>
    <property type="project" value="TreeGrafter"/>
</dbReference>
<dbReference type="Proteomes" id="UP000590542">
    <property type="component" value="Unassembled WGS sequence"/>
</dbReference>
<dbReference type="Gene3D" id="3.40.50.10320">
    <property type="entry name" value="LmbE-like"/>
    <property type="match status" value="1"/>
</dbReference>
<dbReference type="InterPro" id="IPR024078">
    <property type="entry name" value="LmbE-like_dom_sf"/>
</dbReference>
<dbReference type="PANTHER" id="PTHR12993:SF11">
    <property type="entry name" value="N-ACETYLGLUCOSAMINYL-PHOSPHATIDYLINOSITOL DE-N-ACETYLASE"/>
    <property type="match status" value="1"/>
</dbReference>
<dbReference type="SUPFAM" id="SSF102588">
    <property type="entry name" value="LmbE-like"/>
    <property type="match status" value="1"/>
</dbReference>
<gene>
    <name evidence="1" type="ORF">GYA37_04095</name>
</gene>
<dbReference type="PANTHER" id="PTHR12993">
    <property type="entry name" value="N-ACETYLGLUCOSAMINYL-PHOSPHATIDYLINOSITOL DE-N-ACETYLASE-RELATED"/>
    <property type="match status" value="1"/>
</dbReference>
<dbReference type="InterPro" id="IPR003737">
    <property type="entry name" value="GlcNAc_PI_deacetylase-related"/>
</dbReference>
<protein>
    <submittedName>
        <fullName evidence="1">PIG-L family deacetylase</fullName>
    </submittedName>
</protein>
<reference evidence="1 2" key="1">
    <citation type="journal article" date="2020" name="Biotechnol. Biofuels">
        <title>New insights from the biogas microbiome by comprehensive genome-resolved metagenomics of nearly 1600 species originating from multiple anaerobic digesters.</title>
        <authorList>
            <person name="Campanaro S."/>
            <person name="Treu L."/>
            <person name="Rodriguez-R L.M."/>
            <person name="Kovalovszki A."/>
            <person name="Ziels R.M."/>
            <person name="Maus I."/>
            <person name="Zhu X."/>
            <person name="Kougias P.G."/>
            <person name="Basile A."/>
            <person name="Luo G."/>
            <person name="Schluter A."/>
            <person name="Konstantinidis K.T."/>
            <person name="Angelidaki I."/>
        </authorList>
    </citation>
    <scope>NUCLEOTIDE SEQUENCE [LARGE SCALE GENOMIC DNA]</scope>
    <source>
        <strain evidence="1">AS27yjCOA_202</strain>
    </source>
</reference>
<sequence length="246" mass="28727">MIKDSFSEIFGDKNRVLVVLGHPDDNEIICGGIVARLLSEGKKVRSIAMTNGGKGFQNRTDINEKEFGEIRKNEQLEAGKELGLAKEDIFNLDIPDGELEDNLENIEKVVFHIRQFKPDIIITQNPFDNINTFNSETHWVNHRDHRHTALLTIDAAYPYSRDRGFFPDHFTKYNLEPHIVSEILFSDAYSYPDVSYFDITKYINKKRNALLKHKNAFTPEIVEEEFLEETKLEPEKNFERLRYYKI</sequence>
<accession>A0A7X9HU10</accession>
<name>A0A7X9HU10_UNCKA</name>
<dbReference type="Pfam" id="PF02585">
    <property type="entry name" value="PIG-L"/>
    <property type="match status" value="1"/>
</dbReference>